<keyword evidence="2" id="KW-1185">Reference proteome</keyword>
<protein>
    <submittedName>
        <fullName evidence="1">Uncharacterized protein</fullName>
    </submittedName>
</protein>
<evidence type="ECO:0000313" key="1">
    <source>
        <dbReference type="EMBL" id="RAK71997.1"/>
    </source>
</evidence>
<accession>A0A8G1RGK5</accession>
<proteinExistence type="predicted"/>
<gene>
    <name evidence="1" type="ORF">BO72DRAFT_293346</name>
</gene>
<dbReference type="RefSeq" id="XP_040796009.1">
    <property type="nucleotide sequence ID" value="XM_040940374.1"/>
</dbReference>
<dbReference type="EMBL" id="KZ824704">
    <property type="protein sequence ID" value="RAK71997.1"/>
    <property type="molecule type" value="Genomic_DNA"/>
</dbReference>
<dbReference type="VEuPathDB" id="FungiDB:BO72DRAFT_293346"/>
<dbReference type="GeneID" id="63857707"/>
<name>A0A8G1RGK5_9EURO</name>
<evidence type="ECO:0000313" key="2">
    <source>
        <dbReference type="Proteomes" id="UP000249789"/>
    </source>
</evidence>
<dbReference type="Proteomes" id="UP000249789">
    <property type="component" value="Unassembled WGS sequence"/>
</dbReference>
<sequence length="211" mass="23625">MSLQGRILRSCRGCRGCSVVEQSPFYLLTETRIWCGLIGSQIHQWRAPITMHATPGKHCYRGDISLMAMRLGSDTGSGDLIYSRVSPANGRSKGDQVLWNEGFLRMFSFLRVPLAVTYEIERFIRASGVGVTHPRAHSRRTPVLATARRPLYSVSPSKRLSLMKLRKYSAVPSERVSCMVPECKIVSTSCHSHRSHHLPAQVNPLVVHNGR</sequence>
<organism evidence="1 2">
    <name type="scientific">Aspergillus fijiensis CBS 313.89</name>
    <dbReference type="NCBI Taxonomy" id="1448319"/>
    <lineage>
        <taxon>Eukaryota</taxon>
        <taxon>Fungi</taxon>
        <taxon>Dikarya</taxon>
        <taxon>Ascomycota</taxon>
        <taxon>Pezizomycotina</taxon>
        <taxon>Eurotiomycetes</taxon>
        <taxon>Eurotiomycetidae</taxon>
        <taxon>Eurotiales</taxon>
        <taxon>Aspergillaceae</taxon>
        <taxon>Aspergillus</taxon>
    </lineage>
</organism>
<reference evidence="1 2" key="1">
    <citation type="submission" date="2018-02" db="EMBL/GenBank/DDBJ databases">
        <title>The genomes of Aspergillus section Nigri reveals drivers in fungal speciation.</title>
        <authorList>
            <consortium name="DOE Joint Genome Institute"/>
            <person name="Vesth T.C."/>
            <person name="Nybo J."/>
            <person name="Theobald S."/>
            <person name="Brandl J."/>
            <person name="Frisvad J.C."/>
            <person name="Nielsen K.F."/>
            <person name="Lyhne E.K."/>
            <person name="Kogle M.E."/>
            <person name="Kuo A."/>
            <person name="Riley R."/>
            <person name="Clum A."/>
            <person name="Nolan M."/>
            <person name="Lipzen A."/>
            <person name="Salamov A."/>
            <person name="Henrissat B."/>
            <person name="Wiebenga A."/>
            <person name="De vries R.P."/>
            <person name="Grigoriev I.V."/>
            <person name="Mortensen U.H."/>
            <person name="Andersen M.R."/>
            <person name="Baker S.E."/>
        </authorList>
    </citation>
    <scope>NUCLEOTIDE SEQUENCE [LARGE SCALE GENOMIC DNA]</scope>
    <source>
        <strain evidence="1 2">CBS 313.89</strain>
    </source>
</reference>
<dbReference type="AlphaFoldDB" id="A0A8G1RGK5"/>